<evidence type="ECO:0000313" key="6">
    <source>
        <dbReference type="EMBL" id="CDS19853.1"/>
    </source>
</evidence>
<feature type="compositionally biased region" description="Basic and acidic residues" evidence="3">
    <location>
        <begin position="527"/>
        <end position="545"/>
    </location>
</feature>
<dbReference type="CDD" id="cd06224">
    <property type="entry name" value="REM"/>
    <property type="match status" value="1"/>
</dbReference>
<evidence type="ECO:0000259" key="4">
    <source>
        <dbReference type="PROSITE" id="PS50009"/>
    </source>
</evidence>
<feature type="region of interest" description="Disordered" evidence="3">
    <location>
        <begin position="1275"/>
        <end position="1310"/>
    </location>
</feature>
<dbReference type="InterPro" id="IPR000651">
    <property type="entry name" value="Ras-like_Gua-exchang_fac_N"/>
</dbReference>
<dbReference type="PROSITE" id="PS50009">
    <property type="entry name" value="RASGEF_CAT"/>
    <property type="match status" value="1"/>
</dbReference>
<dbReference type="Proteomes" id="UP000492820">
    <property type="component" value="Unassembled WGS sequence"/>
</dbReference>
<feature type="compositionally biased region" description="Low complexity" evidence="3">
    <location>
        <begin position="224"/>
        <end position="238"/>
    </location>
</feature>
<dbReference type="EMBL" id="LK028580">
    <property type="protein sequence ID" value="CDS19853.1"/>
    <property type="molecule type" value="Genomic_DNA"/>
</dbReference>
<name>A0A068WN25_ECHGR</name>
<feature type="region of interest" description="Disordered" evidence="3">
    <location>
        <begin position="212"/>
        <end position="238"/>
    </location>
</feature>
<feature type="compositionally biased region" description="Low complexity" evidence="3">
    <location>
        <begin position="1365"/>
        <end position="1378"/>
    </location>
</feature>
<feature type="compositionally biased region" description="Polar residues" evidence="3">
    <location>
        <begin position="345"/>
        <end position="369"/>
    </location>
</feature>
<dbReference type="InterPro" id="IPR008937">
    <property type="entry name" value="Ras-like_GEF"/>
</dbReference>
<feature type="region of interest" description="Disordered" evidence="3">
    <location>
        <begin position="818"/>
        <end position="859"/>
    </location>
</feature>
<reference evidence="6" key="2">
    <citation type="submission" date="2014-06" db="EMBL/GenBank/DDBJ databases">
        <authorList>
            <person name="Aslett M."/>
        </authorList>
    </citation>
    <scope>NUCLEOTIDE SEQUENCE</scope>
</reference>
<feature type="compositionally biased region" description="Pro residues" evidence="3">
    <location>
        <begin position="842"/>
        <end position="851"/>
    </location>
</feature>
<protein>
    <submittedName>
        <fullName evidence="6 8">Rap guanine nucleotide exchange factor 1</fullName>
    </submittedName>
</protein>
<gene>
    <name evidence="6" type="ORF">EgrG_000202400</name>
</gene>
<dbReference type="PROSITE" id="PS50212">
    <property type="entry name" value="RASGEF_NTER"/>
    <property type="match status" value="1"/>
</dbReference>
<feature type="compositionally biased region" description="Polar residues" evidence="3">
    <location>
        <begin position="599"/>
        <end position="611"/>
    </location>
</feature>
<feature type="region of interest" description="Disordered" evidence="3">
    <location>
        <begin position="963"/>
        <end position="1000"/>
    </location>
</feature>
<feature type="compositionally biased region" description="Polar residues" evidence="3">
    <location>
        <begin position="973"/>
        <end position="987"/>
    </location>
</feature>
<dbReference type="GO" id="GO:0005886">
    <property type="term" value="C:plasma membrane"/>
    <property type="evidence" value="ECO:0007669"/>
    <property type="project" value="TreeGrafter"/>
</dbReference>
<dbReference type="InterPro" id="IPR023578">
    <property type="entry name" value="Ras_GEF_dom_sf"/>
</dbReference>
<dbReference type="OrthoDB" id="25179at2759"/>
<feature type="compositionally biased region" description="Pro residues" evidence="3">
    <location>
        <begin position="490"/>
        <end position="509"/>
    </location>
</feature>
<evidence type="ECO:0000256" key="2">
    <source>
        <dbReference type="PROSITE-ProRule" id="PRU00168"/>
    </source>
</evidence>
<dbReference type="Gene3D" id="1.20.870.10">
    <property type="entry name" value="Son of sevenless (SoS) protein Chain: S domain 1"/>
    <property type="match status" value="1"/>
</dbReference>
<feature type="domain" description="Ras-GEF" evidence="4">
    <location>
        <begin position="1446"/>
        <end position="1675"/>
    </location>
</feature>
<feature type="region of interest" description="Disordered" evidence="3">
    <location>
        <begin position="398"/>
        <end position="429"/>
    </location>
</feature>
<reference evidence="6 7" key="1">
    <citation type="journal article" date="2013" name="Nature">
        <title>The genomes of four tapeworm species reveal adaptations to parasitism.</title>
        <authorList>
            <person name="Tsai I.J."/>
            <person name="Zarowiecki M."/>
            <person name="Holroyd N."/>
            <person name="Garciarrubio A."/>
            <person name="Sanchez-Flores A."/>
            <person name="Brooks K.L."/>
            <person name="Tracey A."/>
            <person name="Bobes R.J."/>
            <person name="Fragoso G."/>
            <person name="Sciutto E."/>
            <person name="Aslett M."/>
            <person name="Beasley H."/>
            <person name="Bennett H.M."/>
            <person name="Cai J."/>
            <person name="Camicia F."/>
            <person name="Clark R."/>
            <person name="Cucher M."/>
            <person name="De Silva N."/>
            <person name="Day T.A."/>
            <person name="Deplazes P."/>
            <person name="Estrada K."/>
            <person name="Fernandez C."/>
            <person name="Holland P.W."/>
            <person name="Hou J."/>
            <person name="Hu S."/>
            <person name="Huckvale T."/>
            <person name="Hung S.S."/>
            <person name="Kamenetzky L."/>
            <person name="Keane J.A."/>
            <person name="Kiss F."/>
            <person name="Koziol U."/>
            <person name="Lambert O."/>
            <person name="Liu K."/>
            <person name="Luo X."/>
            <person name="Luo Y."/>
            <person name="Macchiaroli N."/>
            <person name="Nichol S."/>
            <person name="Paps J."/>
            <person name="Parkinson J."/>
            <person name="Pouchkina-Stantcheva N."/>
            <person name="Riddiford N."/>
            <person name="Rosenzvit M."/>
            <person name="Salinas G."/>
            <person name="Wasmuth J.D."/>
            <person name="Zamanian M."/>
            <person name="Zheng Y."/>
            <person name="Cai X."/>
            <person name="Soberon X."/>
            <person name="Olson P.D."/>
            <person name="Laclette J.P."/>
            <person name="Brehm K."/>
            <person name="Berriman M."/>
            <person name="Garciarrubio A."/>
            <person name="Bobes R.J."/>
            <person name="Fragoso G."/>
            <person name="Sanchez-Flores A."/>
            <person name="Estrada K."/>
            <person name="Cevallos M.A."/>
            <person name="Morett E."/>
            <person name="Gonzalez V."/>
            <person name="Portillo T."/>
            <person name="Ochoa-Leyva A."/>
            <person name="Jose M.V."/>
            <person name="Sciutto E."/>
            <person name="Landa A."/>
            <person name="Jimenez L."/>
            <person name="Valdes V."/>
            <person name="Carrero J.C."/>
            <person name="Larralde C."/>
            <person name="Morales-Montor J."/>
            <person name="Limon-Lason J."/>
            <person name="Soberon X."/>
            <person name="Laclette J.P."/>
        </authorList>
    </citation>
    <scope>NUCLEOTIDE SEQUENCE [LARGE SCALE GENOMIC DNA]</scope>
</reference>
<evidence type="ECO:0000259" key="5">
    <source>
        <dbReference type="PROSITE" id="PS50212"/>
    </source>
</evidence>
<feature type="region of interest" description="Disordered" evidence="3">
    <location>
        <begin position="471"/>
        <end position="630"/>
    </location>
</feature>
<evidence type="ECO:0000256" key="3">
    <source>
        <dbReference type="SAM" id="MobiDB-lite"/>
    </source>
</evidence>
<feature type="domain" description="N-terminal Ras-GEF" evidence="5">
    <location>
        <begin position="1126"/>
        <end position="1259"/>
    </location>
</feature>
<dbReference type="PANTHER" id="PTHR23113">
    <property type="entry name" value="GUANINE NUCLEOTIDE EXCHANGE FACTOR"/>
    <property type="match status" value="1"/>
</dbReference>
<evidence type="ECO:0000256" key="1">
    <source>
        <dbReference type="ARBA" id="ARBA00022658"/>
    </source>
</evidence>
<feature type="region of interest" description="Disordered" evidence="3">
    <location>
        <begin position="1332"/>
        <end position="1378"/>
    </location>
</feature>
<dbReference type="GO" id="GO:0005085">
    <property type="term" value="F:guanyl-nucleotide exchange factor activity"/>
    <property type="evidence" value="ECO:0007669"/>
    <property type="project" value="UniProtKB-KW"/>
</dbReference>
<dbReference type="SUPFAM" id="SSF48366">
    <property type="entry name" value="Ras GEF"/>
    <property type="match status" value="1"/>
</dbReference>
<feature type="region of interest" description="Disordered" evidence="3">
    <location>
        <begin position="341"/>
        <end position="383"/>
    </location>
</feature>
<feature type="compositionally biased region" description="Polar residues" evidence="3">
    <location>
        <begin position="1275"/>
        <end position="1285"/>
    </location>
</feature>
<dbReference type="SMART" id="SM00147">
    <property type="entry name" value="RasGEF"/>
    <property type="match status" value="1"/>
</dbReference>
<reference evidence="8" key="3">
    <citation type="submission" date="2020-10" db="UniProtKB">
        <authorList>
            <consortium name="WormBaseParasite"/>
        </authorList>
    </citation>
    <scope>IDENTIFICATION</scope>
</reference>
<proteinExistence type="predicted"/>
<feature type="compositionally biased region" description="Pro residues" evidence="3">
    <location>
        <begin position="581"/>
        <end position="590"/>
    </location>
</feature>
<feature type="region of interest" description="Disordered" evidence="3">
    <location>
        <begin position="252"/>
        <end position="274"/>
    </location>
</feature>
<dbReference type="InterPro" id="IPR036964">
    <property type="entry name" value="RASGEF_cat_dom_sf"/>
</dbReference>
<dbReference type="WBParaSite" id="EgrG_000202400">
    <property type="protein sequence ID" value="EgrG_000202400"/>
    <property type="gene ID" value="EgrG_000202400"/>
</dbReference>
<feature type="region of interest" description="Disordered" evidence="3">
    <location>
        <begin position="754"/>
        <end position="773"/>
    </location>
</feature>
<evidence type="ECO:0000313" key="7">
    <source>
        <dbReference type="Proteomes" id="UP000492820"/>
    </source>
</evidence>
<dbReference type="GO" id="GO:0007265">
    <property type="term" value="P:Ras protein signal transduction"/>
    <property type="evidence" value="ECO:0007669"/>
    <property type="project" value="TreeGrafter"/>
</dbReference>
<feature type="compositionally biased region" description="Low complexity" evidence="3">
    <location>
        <begin position="1339"/>
        <end position="1352"/>
    </location>
</feature>
<organism evidence="6">
    <name type="scientific">Echinococcus granulosus</name>
    <name type="common">Hydatid tapeworm</name>
    <dbReference type="NCBI Taxonomy" id="6210"/>
    <lineage>
        <taxon>Eukaryota</taxon>
        <taxon>Metazoa</taxon>
        <taxon>Spiralia</taxon>
        <taxon>Lophotrochozoa</taxon>
        <taxon>Platyhelminthes</taxon>
        <taxon>Cestoda</taxon>
        <taxon>Eucestoda</taxon>
        <taxon>Cyclophyllidea</taxon>
        <taxon>Taeniidae</taxon>
        <taxon>Echinococcus</taxon>
        <taxon>Echinococcus granulosus group</taxon>
    </lineage>
</organism>
<dbReference type="PANTHER" id="PTHR23113:SF368">
    <property type="entry name" value="CELL DIVISION CONTROL PROTEIN 25"/>
    <property type="match status" value="1"/>
</dbReference>
<evidence type="ECO:0000313" key="8">
    <source>
        <dbReference type="WBParaSite" id="EgrG_000202400"/>
    </source>
</evidence>
<sequence length="1687" mass="182921">MATECPELDSREAPVRRSSSKTFKGIIRIFKPDVTKTSNMKIRIPSFRENRKHYSSTQQQGQLLQEPENLLKEIPALDFQKLKADLYVDLAYTNNLLRQRVHRDNLTNLVAQITECLRLIRCRVATAAAYIQTDGLSTLPTSVSVSNAVSGAAAFRSLTTASKPERQYYSENRVILEAVSRFENAYVAFAGWLTELATLNPPPMEVLPVALGGETPAGQPSMNASTPATTTTTAKKSGLRVTLPLPLTRPPFLSSSSSSSAHFPDSPRADGVVTPDDVGEVMARGNACFLAIQTAAESLFLSLEASGCTRPTTPQALSCVNGARSPMVKVKQTGFLSFRFPRVTPPSNSKSTNGSAANSTLPPTMSSTDIALKGSKSPHGGGLTLEDRRLLAQLWSQMEPTGDSPPPPPPPKPPLSLESPHWSAGESLADLPPSPLIDCLEPGYTNVRADAKLNAYLRSLAEAVQLTSITNGGSGQMEESIYSNIDSPGAAPPSPMPLPSPPPPDPPPRGGSKPNGCFDLNSLNLPHADDSDASEKENADRNAEDEAKEEAEVESKDGLHNGSGEGLRPGPLICTLSSKAVPPPPPPPTVLPTTGTSPSHNSATGDRSTAQEVGAKTKSGPSRSGSWEPLDLTALPNSIVTSLAKCEVDPLSDTSMQGEVLNALRRMQNGSYKEGSSQHKANESGSLPHPWCDKHVENGDAIGDKTSCCHAETKSDTEDDFEMIFVNGKKYKRHFKRHIVFQRHVCRQVVVAPSLPDGSGPDLSRQVSQGPPQACRLDSMPTCLATLTPLRCGHCLSPSRDGENGLLRADCGEEIASTPTATVAHREDSSSTSSSSSSNGKPPVPPIPQNPSPLSSASNNTLTSYMYKFGRLEPQDASLESRICRNVADLFHAKWCKRESAQGPHERSKTVAYVHKYSQPTTAGPPIQHNTCAQQTCRVRMVGGLEELKQQTPSIPIVYTPSAENSVEEESPTAVSSPHLTASTLPRSTRGRSLSRGPLSVIDRRNQRARPTSNLLLPLGEMEVRKVPLKIEVPSSSQPLLTDLPGTPELIFHEHRRRHTNRKGSLEYSSLENETEVDSDAKLLPPPICLVNVELPSVNEAERLHPLLMELDATPYLELDNSNSENELQVQAGTTDALIVYATSLGRSHRSFLLTLDVFLVMYRTFVTPEELISLLIQRYLLFQSSIKLIATVDEKAREKICNVVISYLIRVISQLTTDLNSHTYSLLRLFRERVMDDGYGGLARALDFTLSNLLKRCQHGRISTPSQEIALLSPNSTITSTGSPLISPRTIGEAHGSSPTNTSGSPDVCVRRSHSIGAVAGATVSLPNSLLKNGGFKSTTTTTTPNTSSGSARNSFSIGQGGESSLQSSPTPSTTALSDIDFEATSVTGTTVAGGRSSTASCFSSPASSRRLLGSSVPVTTATLRRHSRNSASGGRRRASLLDISAKQLAEQITYLEAEKYSQLTLEELLDIKSLAALKAPAMAACAAQFTALSNWAATLLLEPPVSQRERHAVKLLKVMHYLHSLKNFNSFLAILCAFLLVPENIFSKKTRARLARLRPYMQPPHFSTYRRELAEASPPFIPYLGLTLQNLIALEQINPLFLSEVPKGMIATYKSEHGPVVNFWRSWKHFLIINFFVKQDSADGKAPQYDIKPDLDILDFIADFKRAYPDFALHELINRRKRETS</sequence>
<dbReference type="Gene3D" id="1.10.840.10">
    <property type="entry name" value="Ras guanine-nucleotide exchange factors catalytic domain"/>
    <property type="match status" value="1"/>
</dbReference>
<feature type="compositionally biased region" description="Pro residues" evidence="3">
    <location>
        <begin position="403"/>
        <end position="414"/>
    </location>
</feature>
<dbReference type="InterPro" id="IPR001895">
    <property type="entry name" value="RASGEF_cat_dom"/>
</dbReference>
<dbReference type="Pfam" id="PF00618">
    <property type="entry name" value="RasGEF_N"/>
    <property type="match status" value="1"/>
</dbReference>
<accession>A0A068WN25</accession>
<dbReference type="Pfam" id="PF00617">
    <property type="entry name" value="RasGEF"/>
    <property type="match status" value="1"/>
</dbReference>
<dbReference type="SMART" id="SM00229">
    <property type="entry name" value="RasGEFN"/>
    <property type="match status" value="1"/>
</dbReference>
<keyword evidence="1 2" id="KW-0344">Guanine-nucleotide releasing factor</keyword>